<dbReference type="OrthoDB" id="2942003at2"/>
<name>A0A1H3SAI4_9BACI</name>
<accession>A0A1H3SAI4</accession>
<dbReference type="AlphaFoldDB" id="A0A1H3SAI4"/>
<dbReference type="SUPFAM" id="SSF55486">
    <property type="entry name" value="Metalloproteases ('zincins'), catalytic domain"/>
    <property type="match status" value="1"/>
</dbReference>
<keyword evidence="3" id="KW-1185">Reference proteome</keyword>
<organism evidence="2 3">
    <name type="scientific">Evansella caseinilytica</name>
    <dbReference type="NCBI Taxonomy" id="1503961"/>
    <lineage>
        <taxon>Bacteria</taxon>
        <taxon>Bacillati</taxon>
        <taxon>Bacillota</taxon>
        <taxon>Bacilli</taxon>
        <taxon>Bacillales</taxon>
        <taxon>Bacillaceae</taxon>
        <taxon>Evansella</taxon>
    </lineage>
</organism>
<sequence length="175" mass="20142">MTNNFNKMRFFFFLAMLVVLINTTSVDAYYTGRKPENGIIYVELGSVDQKYRNSWTSAFVNWSERNSYRSIRYRSGSSNLMTAQYDSSRPNAYGRIVYNNSSSKYTTPFRTYLNTYRSQIVNNSNVRISTASHEIGHALGLADLEDSSHSIMNTKRDRTTLIYATSRDISRVNAQ</sequence>
<dbReference type="Proteomes" id="UP000198935">
    <property type="component" value="Unassembled WGS sequence"/>
</dbReference>
<dbReference type="EMBL" id="FNPI01000010">
    <property type="protein sequence ID" value="SDZ35113.1"/>
    <property type="molecule type" value="Genomic_DNA"/>
</dbReference>
<dbReference type="Gene3D" id="3.40.390.10">
    <property type="entry name" value="Collagenase (Catalytic Domain)"/>
    <property type="match status" value="1"/>
</dbReference>
<feature type="signal peptide" evidence="1">
    <location>
        <begin position="1"/>
        <end position="28"/>
    </location>
</feature>
<feature type="chain" id="PRO_5011592901" description="Matrixin" evidence="1">
    <location>
        <begin position="29"/>
        <end position="175"/>
    </location>
</feature>
<dbReference type="InterPro" id="IPR024079">
    <property type="entry name" value="MetalloPept_cat_dom_sf"/>
</dbReference>
<evidence type="ECO:0008006" key="4">
    <source>
        <dbReference type="Google" id="ProtNLM"/>
    </source>
</evidence>
<gene>
    <name evidence="2" type="ORF">SAMN05421736_110112</name>
</gene>
<keyword evidence="1" id="KW-0732">Signal</keyword>
<dbReference type="STRING" id="1503961.SAMN05421736_110112"/>
<evidence type="ECO:0000313" key="2">
    <source>
        <dbReference type="EMBL" id="SDZ35113.1"/>
    </source>
</evidence>
<evidence type="ECO:0000313" key="3">
    <source>
        <dbReference type="Proteomes" id="UP000198935"/>
    </source>
</evidence>
<evidence type="ECO:0000256" key="1">
    <source>
        <dbReference type="SAM" id="SignalP"/>
    </source>
</evidence>
<reference evidence="3" key="1">
    <citation type="submission" date="2016-10" db="EMBL/GenBank/DDBJ databases">
        <authorList>
            <person name="Varghese N."/>
            <person name="Submissions S."/>
        </authorList>
    </citation>
    <scope>NUCLEOTIDE SEQUENCE [LARGE SCALE GENOMIC DNA]</scope>
    <source>
        <strain evidence="3">SP</strain>
    </source>
</reference>
<protein>
    <recommendedName>
        <fullName evidence="4">Matrixin</fullName>
    </recommendedName>
</protein>
<dbReference type="GO" id="GO:0008237">
    <property type="term" value="F:metallopeptidase activity"/>
    <property type="evidence" value="ECO:0007669"/>
    <property type="project" value="InterPro"/>
</dbReference>
<proteinExistence type="predicted"/>